<proteinExistence type="predicted"/>
<sequence>MGFRFQMIIYGTPGIMHGVGMCCFQFRARRRKGRKRTAKEKEKEKGVTD</sequence>
<evidence type="ECO:0000256" key="1">
    <source>
        <dbReference type="SAM" id="MobiDB-lite"/>
    </source>
</evidence>
<feature type="region of interest" description="Disordered" evidence="1">
    <location>
        <begin position="30"/>
        <end position="49"/>
    </location>
</feature>
<dbReference type="RefSeq" id="XP_001587936.1">
    <property type="nucleotide sequence ID" value="XM_001587886.1"/>
</dbReference>
<accession>A7F0Q9</accession>
<reference evidence="4" key="1">
    <citation type="journal article" date="2011" name="PLoS Genet.">
        <title>Genomic analysis of the necrotrophic fungal pathogens Sclerotinia sclerotiorum and Botrytis cinerea.</title>
        <authorList>
            <person name="Amselem J."/>
            <person name="Cuomo C.A."/>
            <person name="van Kan J.A."/>
            <person name="Viaud M."/>
            <person name="Benito E.P."/>
            <person name="Couloux A."/>
            <person name="Coutinho P.M."/>
            <person name="de Vries R.P."/>
            <person name="Dyer P.S."/>
            <person name="Fillinger S."/>
            <person name="Fournier E."/>
            <person name="Gout L."/>
            <person name="Hahn M."/>
            <person name="Kohn L."/>
            <person name="Lapalu N."/>
            <person name="Plummer K.M."/>
            <person name="Pradier J.M."/>
            <person name="Quevillon E."/>
            <person name="Sharon A."/>
            <person name="Simon A."/>
            <person name="ten Have A."/>
            <person name="Tudzynski B."/>
            <person name="Tudzynski P."/>
            <person name="Wincker P."/>
            <person name="Andrew M."/>
            <person name="Anthouard V."/>
            <person name="Beever R.E."/>
            <person name="Beffa R."/>
            <person name="Benoit I."/>
            <person name="Bouzid O."/>
            <person name="Brault B."/>
            <person name="Chen Z."/>
            <person name="Choquer M."/>
            <person name="Collemare J."/>
            <person name="Cotton P."/>
            <person name="Danchin E.G."/>
            <person name="Da Silva C."/>
            <person name="Gautier A."/>
            <person name="Giraud C."/>
            <person name="Giraud T."/>
            <person name="Gonzalez C."/>
            <person name="Grossetete S."/>
            <person name="Guldener U."/>
            <person name="Henrissat B."/>
            <person name="Howlett B.J."/>
            <person name="Kodira C."/>
            <person name="Kretschmer M."/>
            <person name="Lappartient A."/>
            <person name="Leroch M."/>
            <person name="Levis C."/>
            <person name="Mauceli E."/>
            <person name="Neuveglise C."/>
            <person name="Oeser B."/>
            <person name="Pearson M."/>
            <person name="Poulain J."/>
            <person name="Poussereau N."/>
            <person name="Quesneville H."/>
            <person name="Rascle C."/>
            <person name="Schumacher J."/>
            <person name="Segurens B."/>
            <person name="Sexton A."/>
            <person name="Silva E."/>
            <person name="Sirven C."/>
            <person name="Soanes D.M."/>
            <person name="Talbot N.J."/>
            <person name="Templeton M."/>
            <person name="Yandava C."/>
            <person name="Yarden O."/>
            <person name="Zeng Q."/>
            <person name="Rollins J.A."/>
            <person name="Lebrun M.H."/>
            <person name="Dickman M."/>
        </authorList>
    </citation>
    <scope>NUCLEOTIDE SEQUENCE [LARGE SCALE GENOMIC DNA]</scope>
    <source>
        <strain evidence="4">ATCC 18683 / 1980 / Ss-1</strain>
    </source>
</reference>
<keyword evidence="4" id="KW-1185">Reference proteome</keyword>
<feature type="transmembrane region" description="Helical" evidence="2">
    <location>
        <begin position="6"/>
        <end position="26"/>
    </location>
</feature>
<dbReference type="GeneID" id="5483956"/>
<dbReference type="AlphaFoldDB" id="A7F0Q9"/>
<dbReference type="HOGENOM" id="CLU_3143919_0_0_1"/>
<name>A7F0Q9_SCLS1</name>
<dbReference type="Proteomes" id="UP000001312">
    <property type="component" value="Unassembled WGS sequence"/>
</dbReference>
<dbReference type="InParanoid" id="A7F0Q9"/>
<dbReference type="KEGG" id="ssl:SS1G_11178"/>
<evidence type="ECO:0000313" key="3">
    <source>
        <dbReference type="EMBL" id="EDN95301.1"/>
    </source>
</evidence>
<protein>
    <submittedName>
        <fullName evidence="3">Uncharacterized protein</fullName>
    </submittedName>
</protein>
<evidence type="ECO:0000313" key="4">
    <source>
        <dbReference type="Proteomes" id="UP000001312"/>
    </source>
</evidence>
<feature type="compositionally biased region" description="Basic and acidic residues" evidence="1">
    <location>
        <begin position="39"/>
        <end position="49"/>
    </location>
</feature>
<evidence type="ECO:0000256" key="2">
    <source>
        <dbReference type="SAM" id="Phobius"/>
    </source>
</evidence>
<keyword evidence="2" id="KW-0812">Transmembrane</keyword>
<keyword evidence="2" id="KW-1133">Transmembrane helix</keyword>
<dbReference type="EMBL" id="CH476637">
    <property type="protein sequence ID" value="EDN95301.1"/>
    <property type="molecule type" value="Genomic_DNA"/>
</dbReference>
<organism evidence="3 4">
    <name type="scientific">Sclerotinia sclerotiorum (strain ATCC 18683 / 1980 / Ss-1)</name>
    <name type="common">White mold</name>
    <name type="synonym">Whetzelinia sclerotiorum</name>
    <dbReference type="NCBI Taxonomy" id="665079"/>
    <lineage>
        <taxon>Eukaryota</taxon>
        <taxon>Fungi</taxon>
        <taxon>Dikarya</taxon>
        <taxon>Ascomycota</taxon>
        <taxon>Pezizomycotina</taxon>
        <taxon>Leotiomycetes</taxon>
        <taxon>Helotiales</taxon>
        <taxon>Sclerotiniaceae</taxon>
        <taxon>Sclerotinia</taxon>
    </lineage>
</organism>
<keyword evidence="2" id="KW-0472">Membrane</keyword>
<gene>
    <name evidence="3" type="ORF">SS1G_11178</name>
</gene>